<dbReference type="Proteomes" id="UP000735302">
    <property type="component" value="Unassembled WGS sequence"/>
</dbReference>
<evidence type="ECO:0000313" key="1">
    <source>
        <dbReference type="EMBL" id="GFO25194.1"/>
    </source>
</evidence>
<gene>
    <name evidence="1" type="ORF">PoB_005169900</name>
</gene>
<reference evidence="1 2" key="1">
    <citation type="journal article" date="2021" name="Elife">
        <title>Chloroplast acquisition without the gene transfer in kleptoplastic sea slugs, Plakobranchus ocellatus.</title>
        <authorList>
            <person name="Maeda T."/>
            <person name="Takahashi S."/>
            <person name="Yoshida T."/>
            <person name="Shimamura S."/>
            <person name="Takaki Y."/>
            <person name="Nagai Y."/>
            <person name="Toyoda A."/>
            <person name="Suzuki Y."/>
            <person name="Arimoto A."/>
            <person name="Ishii H."/>
            <person name="Satoh N."/>
            <person name="Nishiyama T."/>
            <person name="Hasebe M."/>
            <person name="Maruyama T."/>
            <person name="Minagawa J."/>
            <person name="Obokata J."/>
            <person name="Shigenobu S."/>
        </authorList>
    </citation>
    <scope>NUCLEOTIDE SEQUENCE [LARGE SCALE GENOMIC DNA]</scope>
</reference>
<accession>A0AAV4C245</accession>
<proteinExistence type="predicted"/>
<name>A0AAV4C245_9GAST</name>
<evidence type="ECO:0000313" key="2">
    <source>
        <dbReference type="Proteomes" id="UP000735302"/>
    </source>
</evidence>
<sequence length="88" mass="9662">MSCPGDVGCLEERHCCSGGSNSSCNGIGPSRTTHIDKLSYTSLEDKECPNILACYQTAGLRKWQYPRKVTEAVVELGLFGQCCPYLRQ</sequence>
<dbReference type="AlphaFoldDB" id="A0AAV4C245"/>
<protein>
    <recommendedName>
        <fullName evidence="3">Granulins domain-containing protein</fullName>
    </recommendedName>
</protein>
<comment type="caution">
    <text evidence="1">The sequence shown here is derived from an EMBL/GenBank/DDBJ whole genome shotgun (WGS) entry which is preliminary data.</text>
</comment>
<dbReference type="EMBL" id="BLXT01005736">
    <property type="protein sequence ID" value="GFO25194.1"/>
    <property type="molecule type" value="Genomic_DNA"/>
</dbReference>
<organism evidence="1 2">
    <name type="scientific">Plakobranchus ocellatus</name>
    <dbReference type="NCBI Taxonomy" id="259542"/>
    <lineage>
        <taxon>Eukaryota</taxon>
        <taxon>Metazoa</taxon>
        <taxon>Spiralia</taxon>
        <taxon>Lophotrochozoa</taxon>
        <taxon>Mollusca</taxon>
        <taxon>Gastropoda</taxon>
        <taxon>Heterobranchia</taxon>
        <taxon>Euthyneura</taxon>
        <taxon>Panpulmonata</taxon>
        <taxon>Sacoglossa</taxon>
        <taxon>Placobranchoidea</taxon>
        <taxon>Plakobranchidae</taxon>
        <taxon>Plakobranchus</taxon>
    </lineage>
</organism>
<evidence type="ECO:0008006" key="3">
    <source>
        <dbReference type="Google" id="ProtNLM"/>
    </source>
</evidence>
<keyword evidence="2" id="KW-1185">Reference proteome</keyword>